<gene>
    <name evidence="1" type="ORF">LC603019_00916</name>
</gene>
<dbReference type="RefSeq" id="WP_148417659.1">
    <property type="nucleotide sequence ID" value="NZ_LR584267.1"/>
</dbReference>
<proteinExistence type="predicted"/>
<protein>
    <recommendedName>
        <fullName evidence="3">DUF2190 domain-containing protein</fullName>
    </recommendedName>
</protein>
<evidence type="ECO:0000313" key="1">
    <source>
        <dbReference type="EMBL" id="VHO00646.1"/>
    </source>
</evidence>
<evidence type="ECO:0000313" key="2">
    <source>
        <dbReference type="Proteomes" id="UP000324288"/>
    </source>
</evidence>
<name>A0A5E3ZYH2_9ACTN</name>
<dbReference type="AlphaFoldDB" id="A0A5E3ZYH2"/>
<keyword evidence="2" id="KW-1185">Reference proteome</keyword>
<accession>A0A5E3ZYH2</accession>
<dbReference type="Pfam" id="PF09956">
    <property type="entry name" value="Phage_cement_2"/>
    <property type="match status" value="1"/>
</dbReference>
<reference evidence="1 2" key="1">
    <citation type="submission" date="2019-04" db="EMBL/GenBank/DDBJ databases">
        <authorList>
            <person name="Seth-Smith MB H."/>
            <person name="Seth-Smith H."/>
        </authorList>
    </citation>
    <scope>NUCLEOTIDE SEQUENCE [LARGE SCALE GENOMIC DNA]</scope>
    <source>
        <strain evidence="1">USB-603019</strain>
    </source>
</reference>
<evidence type="ECO:0008006" key="3">
    <source>
        <dbReference type="Google" id="ProtNLM"/>
    </source>
</evidence>
<organism evidence="1 2">
    <name type="scientific">Lawsonella clevelandensis</name>
    <dbReference type="NCBI Taxonomy" id="1528099"/>
    <lineage>
        <taxon>Bacteria</taxon>
        <taxon>Bacillati</taxon>
        <taxon>Actinomycetota</taxon>
        <taxon>Actinomycetes</taxon>
        <taxon>Mycobacteriales</taxon>
        <taxon>Lawsonellaceae</taxon>
        <taxon>Lawsonella</taxon>
    </lineage>
</organism>
<dbReference type="InterPro" id="IPR011231">
    <property type="entry name" value="Phage_VT1-Sakai_H0018"/>
</dbReference>
<dbReference type="EMBL" id="LR584267">
    <property type="protein sequence ID" value="VHO00646.1"/>
    <property type="molecule type" value="Genomic_DNA"/>
</dbReference>
<dbReference type="Proteomes" id="UP000324288">
    <property type="component" value="Chromosome"/>
</dbReference>
<sequence>MAKNQTHVLYTPGCDITCNAKASVKGGTFVAPSGDIAVTHPVISTAAADTTPLGVAAYDAEKDTQVLVIRGNAVVEVVAGGVFAAGDQISVGANGKAVKTGTGPVVGVALNAGKADSPAFVALR</sequence>